<reference evidence="2" key="1">
    <citation type="submission" date="2020-05" db="EMBL/GenBank/DDBJ databases">
        <authorList>
            <person name="Zhu T."/>
            <person name="Keshari N."/>
            <person name="Lu X."/>
        </authorList>
    </citation>
    <scope>NUCLEOTIDE SEQUENCE</scope>
    <source>
        <strain evidence="2">NK1-22</strain>
    </source>
</reference>
<evidence type="ECO:0000313" key="2">
    <source>
        <dbReference type="EMBL" id="WOB44484.1"/>
    </source>
</evidence>
<sequence>MQVPDNPSNSDIRDALVQFRDEFILFRDDVNQKFEQLDNRLEQLENQFEKLDYKFDVYQKGTDGMVRMATTIIIATASVIVLSNLSPAVNALITVLSSASSGS</sequence>
<dbReference type="RefSeq" id="WP_316787553.1">
    <property type="nucleotide sequence ID" value="NZ_CP053540.1"/>
</dbReference>
<protein>
    <submittedName>
        <fullName evidence="2">Uncharacterized protein</fullName>
    </submittedName>
</protein>
<dbReference type="KEGG" id="tog:HNI00_15985"/>
<feature type="coiled-coil region" evidence="1">
    <location>
        <begin position="27"/>
        <end position="54"/>
    </location>
</feature>
<evidence type="ECO:0000256" key="1">
    <source>
        <dbReference type="SAM" id="Coils"/>
    </source>
</evidence>
<gene>
    <name evidence="2" type="ORF">HNI00_15985</name>
</gene>
<dbReference type="AlphaFoldDB" id="A0AA97BDK4"/>
<dbReference type="Gene3D" id="3.90.20.10">
    <property type="match status" value="1"/>
</dbReference>
<accession>A0AA97BDK4</accession>
<dbReference type="EMBL" id="CP053540">
    <property type="protein sequence ID" value="WOB44484.1"/>
    <property type="molecule type" value="Genomic_DNA"/>
</dbReference>
<name>A0AA97BDK4_9CYAN</name>
<keyword evidence="1" id="KW-0175">Coiled coil</keyword>
<organism evidence="2">
    <name type="scientific">Thermoleptolyngbya oregonensis NK1-22</name>
    <dbReference type="NCBI Taxonomy" id="2547457"/>
    <lineage>
        <taxon>Bacteria</taxon>
        <taxon>Bacillati</taxon>
        <taxon>Cyanobacteriota</taxon>
        <taxon>Cyanophyceae</taxon>
        <taxon>Oculatellales</taxon>
        <taxon>Oculatellaceae</taxon>
        <taxon>Thermoleptolyngbya</taxon>
    </lineage>
</organism>
<proteinExistence type="predicted"/>